<dbReference type="RefSeq" id="XP_033377446.1">
    <property type="nucleotide sequence ID" value="XM_033534786.1"/>
</dbReference>
<dbReference type="PANTHER" id="PTHR47784:SF9">
    <property type="entry name" value="ZN(II)2CYS6 TRANSCRIPTION FACTOR (EUROFUNG)"/>
    <property type="match status" value="1"/>
</dbReference>
<dbReference type="InterPro" id="IPR001138">
    <property type="entry name" value="Zn2Cys6_DnaBD"/>
</dbReference>
<dbReference type="PANTHER" id="PTHR47784">
    <property type="entry name" value="STEROL UPTAKE CONTROL PROTEIN 2"/>
    <property type="match status" value="1"/>
</dbReference>
<reference evidence="3" key="1">
    <citation type="journal article" date="2020" name="Stud. Mycol.">
        <title>101 Dothideomycetes genomes: a test case for predicting lifestyles and emergence of pathogens.</title>
        <authorList>
            <person name="Haridas S."/>
            <person name="Albert R."/>
            <person name="Binder M."/>
            <person name="Bloem J."/>
            <person name="Labutti K."/>
            <person name="Salamov A."/>
            <person name="Andreopoulos B."/>
            <person name="Baker S."/>
            <person name="Barry K."/>
            <person name="Bills G."/>
            <person name="Bluhm B."/>
            <person name="Cannon C."/>
            <person name="Castanera R."/>
            <person name="Culley D."/>
            <person name="Daum C."/>
            <person name="Ezra D."/>
            <person name="Gonzalez J."/>
            <person name="Henrissat B."/>
            <person name="Kuo A."/>
            <person name="Liang C."/>
            <person name="Lipzen A."/>
            <person name="Lutzoni F."/>
            <person name="Magnuson J."/>
            <person name="Mondo S."/>
            <person name="Nolan M."/>
            <person name="Ohm R."/>
            <person name="Pangilinan J."/>
            <person name="Park H.-J."/>
            <person name="Ramirez L."/>
            <person name="Alfaro M."/>
            <person name="Sun H."/>
            <person name="Tritt A."/>
            <person name="Yoshinaga Y."/>
            <person name="Zwiers L.-H."/>
            <person name="Turgeon B."/>
            <person name="Goodwin S."/>
            <person name="Spatafora J."/>
            <person name="Crous P."/>
            <person name="Grigoriev I."/>
        </authorList>
    </citation>
    <scope>NUCLEOTIDE SEQUENCE</scope>
    <source>
        <strain evidence="3">CBS 175.79</strain>
    </source>
</reference>
<dbReference type="InterPro" id="IPR053157">
    <property type="entry name" value="Sterol_Uptake_Regulator"/>
</dbReference>
<keyword evidence="4" id="KW-1185">Reference proteome</keyword>
<sequence>MSKMISEQDDAAFHVFSSTNAKYSDTRSYNKRKVHGKTKAGCVNCKLKRVKCDQVKPSCIRCQRNFRSCSYDRASIHPSASVQSSRSLSILNQMSDVVVIPFEVLNAQDGTPCIHLIKHIQRNWEDIFHMCHSEEIIRLFKSEVLVRSAILALAACHLRHASPGVIQHRVAEHFQQNVALEHYQRVIVTPRSDLSFAAAKTMVLSAILLNMLTFALTPAESDEVRNNDNSASWIINNEENGLGWLVMQASLRVIMNSLMSKKVEILRFLGPIFSEDSKSWVFTQMHRGFEEIPGSWVKMFQLETQGDGCGPDDLVGSPMRLSDVFGPSLIVLAHLKDLQPYPVNIYRHIQFLAKINPEIRRRMHNRDERALWMFGYWLGLVCKFRNIWWCEERARRDYETIRSYLIGKRLIERAGDEGEVWRKMMEQYETATF</sequence>
<evidence type="ECO:0000259" key="2">
    <source>
        <dbReference type="PROSITE" id="PS50048"/>
    </source>
</evidence>
<dbReference type="PROSITE" id="PS00463">
    <property type="entry name" value="ZN2_CY6_FUNGAL_1"/>
    <property type="match status" value="1"/>
</dbReference>
<dbReference type="Proteomes" id="UP000799778">
    <property type="component" value="Unassembled WGS sequence"/>
</dbReference>
<protein>
    <recommendedName>
        <fullName evidence="2">Zn(2)-C6 fungal-type domain-containing protein</fullName>
    </recommendedName>
</protein>
<accession>A0A6A5X8H3</accession>
<dbReference type="PROSITE" id="PS50048">
    <property type="entry name" value="ZN2_CY6_FUNGAL_2"/>
    <property type="match status" value="1"/>
</dbReference>
<dbReference type="GO" id="GO:0001228">
    <property type="term" value="F:DNA-binding transcription activator activity, RNA polymerase II-specific"/>
    <property type="evidence" value="ECO:0007669"/>
    <property type="project" value="TreeGrafter"/>
</dbReference>
<dbReference type="CDD" id="cd00067">
    <property type="entry name" value="GAL4"/>
    <property type="match status" value="1"/>
</dbReference>
<evidence type="ECO:0000313" key="3">
    <source>
        <dbReference type="EMBL" id="KAF2009107.1"/>
    </source>
</evidence>
<dbReference type="Pfam" id="PF00172">
    <property type="entry name" value="Zn_clus"/>
    <property type="match status" value="1"/>
</dbReference>
<evidence type="ECO:0000313" key="4">
    <source>
        <dbReference type="Proteomes" id="UP000799778"/>
    </source>
</evidence>
<dbReference type="SMART" id="SM00066">
    <property type="entry name" value="GAL4"/>
    <property type="match status" value="1"/>
</dbReference>
<keyword evidence="1" id="KW-0539">Nucleus</keyword>
<dbReference type="GO" id="GO:0008270">
    <property type="term" value="F:zinc ion binding"/>
    <property type="evidence" value="ECO:0007669"/>
    <property type="project" value="InterPro"/>
</dbReference>
<evidence type="ECO:0000256" key="1">
    <source>
        <dbReference type="ARBA" id="ARBA00023242"/>
    </source>
</evidence>
<dbReference type="EMBL" id="ML978080">
    <property type="protein sequence ID" value="KAF2009107.1"/>
    <property type="molecule type" value="Genomic_DNA"/>
</dbReference>
<dbReference type="GeneID" id="54292183"/>
<dbReference type="InterPro" id="IPR036864">
    <property type="entry name" value="Zn2-C6_fun-type_DNA-bd_sf"/>
</dbReference>
<dbReference type="SUPFAM" id="SSF57701">
    <property type="entry name" value="Zn2/Cys6 DNA-binding domain"/>
    <property type="match status" value="1"/>
</dbReference>
<dbReference type="Gene3D" id="4.10.240.10">
    <property type="entry name" value="Zn(2)-C6 fungal-type DNA-binding domain"/>
    <property type="match status" value="1"/>
</dbReference>
<feature type="domain" description="Zn(2)-C6 fungal-type" evidence="2">
    <location>
        <begin position="41"/>
        <end position="71"/>
    </location>
</feature>
<dbReference type="AlphaFoldDB" id="A0A6A5X8H3"/>
<organism evidence="3 4">
    <name type="scientific">Aaosphaeria arxii CBS 175.79</name>
    <dbReference type="NCBI Taxonomy" id="1450172"/>
    <lineage>
        <taxon>Eukaryota</taxon>
        <taxon>Fungi</taxon>
        <taxon>Dikarya</taxon>
        <taxon>Ascomycota</taxon>
        <taxon>Pezizomycotina</taxon>
        <taxon>Dothideomycetes</taxon>
        <taxon>Pleosporomycetidae</taxon>
        <taxon>Pleosporales</taxon>
        <taxon>Pleosporales incertae sedis</taxon>
        <taxon>Aaosphaeria</taxon>
    </lineage>
</organism>
<name>A0A6A5X8H3_9PLEO</name>
<dbReference type="OrthoDB" id="416217at2759"/>
<gene>
    <name evidence="3" type="ORF">BU24DRAFT_90842</name>
</gene>
<proteinExistence type="predicted"/>